<dbReference type="PANTHER" id="PTHR47027:SF26">
    <property type="entry name" value="REVERSE TRANSCRIPTASE DOMAIN-CONTAINING PROTEIN"/>
    <property type="match status" value="1"/>
</dbReference>
<sequence length="401" mass="44520">MSSAAHVINTRTGSMTTTHPATLPVEKNRLHKAYVNRPTTANKKTFYRSRRLVLTAAGDAGRLDDPHGRGEPKPFTISDAAIDLLPEAETNADIDFLASLQETIRAVQQLFSGKAPGFYAIPAEIYKHGGPQLMKQLSAFPSAEIAPTLFSLMFSAMLIDAYRDECPGICIAYRTDGHVFNSRCMQAPTGVSTTTVQDFLFVDNCALNTVTEGDMQRSMELFASDCTNCGLTIDSLTVVVRRCPPWHGLTINTAKTVVMHQPPPSAEYSTRRINVNGAQLEKVKTFAYLVSTLSRNTRIDDKVAQRISKVSQTFSRLQASVWNHPGIHLNTKLTETWTVYSNQDRKTKPWKWRSSPPNFARKPAKDNRSTCDTVLAKLVMMNVVQSISSLHSLCRAHNKQT</sequence>
<dbReference type="AlphaFoldDB" id="A0A183SGS5"/>
<protein>
    <submittedName>
        <fullName evidence="4">Reverse transcriptase domain-containing protein</fullName>
    </submittedName>
</protein>
<feature type="region of interest" description="Disordered" evidence="1">
    <location>
        <begin position="347"/>
        <end position="366"/>
    </location>
</feature>
<evidence type="ECO:0000256" key="1">
    <source>
        <dbReference type="SAM" id="MobiDB-lite"/>
    </source>
</evidence>
<dbReference type="Proteomes" id="UP000275846">
    <property type="component" value="Unassembled WGS sequence"/>
</dbReference>
<gene>
    <name evidence="2" type="ORF">SSLN_LOCUS3423</name>
</gene>
<evidence type="ECO:0000313" key="2">
    <source>
        <dbReference type="EMBL" id="VDL89808.1"/>
    </source>
</evidence>
<evidence type="ECO:0000313" key="3">
    <source>
        <dbReference type="Proteomes" id="UP000275846"/>
    </source>
</evidence>
<reference evidence="2 3" key="2">
    <citation type="submission" date="2018-11" db="EMBL/GenBank/DDBJ databases">
        <authorList>
            <consortium name="Pathogen Informatics"/>
        </authorList>
    </citation>
    <scope>NUCLEOTIDE SEQUENCE [LARGE SCALE GENOMIC DNA]</scope>
    <source>
        <strain evidence="2 3">NST_G2</strain>
    </source>
</reference>
<name>A0A183SGS5_SCHSO</name>
<proteinExistence type="predicted"/>
<dbReference type="PANTHER" id="PTHR47027">
    <property type="entry name" value="REVERSE TRANSCRIPTASE DOMAIN-CONTAINING PROTEIN"/>
    <property type="match status" value="1"/>
</dbReference>
<dbReference type="EMBL" id="UYSU01032535">
    <property type="protein sequence ID" value="VDL89808.1"/>
    <property type="molecule type" value="Genomic_DNA"/>
</dbReference>
<organism evidence="4">
    <name type="scientific">Schistocephalus solidus</name>
    <name type="common">Tapeworm</name>
    <dbReference type="NCBI Taxonomy" id="70667"/>
    <lineage>
        <taxon>Eukaryota</taxon>
        <taxon>Metazoa</taxon>
        <taxon>Spiralia</taxon>
        <taxon>Lophotrochozoa</taxon>
        <taxon>Platyhelminthes</taxon>
        <taxon>Cestoda</taxon>
        <taxon>Eucestoda</taxon>
        <taxon>Diphyllobothriidea</taxon>
        <taxon>Diphyllobothriidae</taxon>
        <taxon>Schistocephalus</taxon>
    </lineage>
</organism>
<feature type="region of interest" description="Disordered" evidence="1">
    <location>
        <begin position="1"/>
        <end position="20"/>
    </location>
</feature>
<dbReference type="OrthoDB" id="425014at2759"/>
<evidence type="ECO:0000313" key="4">
    <source>
        <dbReference type="WBParaSite" id="SSLN_0000352601-mRNA-1"/>
    </source>
</evidence>
<reference evidence="4" key="1">
    <citation type="submission" date="2016-06" db="UniProtKB">
        <authorList>
            <consortium name="WormBaseParasite"/>
        </authorList>
    </citation>
    <scope>IDENTIFICATION</scope>
</reference>
<dbReference type="WBParaSite" id="SSLN_0000352601-mRNA-1">
    <property type="protein sequence ID" value="SSLN_0000352601-mRNA-1"/>
    <property type="gene ID" value="SSLN_0000352601"/>
</dbReference>
<accession>A0A183SGS5</accession>
<keyword evidence="3" id="KW-1185">Reference proteome</keyword>